<sequence>MYFAPNDEISETECQIKKLLAIKAQKKAKTVNPKP</sequence>
<proteinExistence type="predicted"/>
<reference evidence="1 2" key="1">
    <citation type="journal article" date="2010" name="BMC Genomics">
        <title>The complete genome of Zunongwangia profunda SM-A87 reveals its adaptation to the deep-sea environment and ecological role in sedimentary organic nitrogen degradation.</title>
        <authorList>
            <person name="Qin Q.L."/>
            <person name="Zhang X.Y."/>
            <person name="Wang X.M."/>
            <person name="Liu G.M."/>
            <person name="Chen X.L."/>
            <person name="Xie B.B."/>
            <person name="Dang H.Y."/>
            <person name="Zhou B.C."/>
            <person name="Yu J."/>
            <person name="Zhang Y.Z."/>
        </authorList>
    </citation>
    <scope>NUCLEOTIDE SEQUENCE [LARGE SCALE GENOMIC DNA]</scope>
    <source>
        <strain evidence="2">DSM 18752 / CCTCC AB 206139 / SM-A87</strain>
    </source>
</reference>
<keyword evidence="2" id="KW-1185">Reference proteome</keyword>
<evidence type="ECO:0000313" key="1">
    <source>
        <dbReference type="EMBL" id="ADF52715.1"/>
    </source>
</evidence>
<dbReference type="KEGG" id="zpr:ZPR_2391"/>
<dbReference type="AlphaFoldDB" id="D5BD35"/>
<dbReference type="Proteomes" id="UP000001654">
    <property type="component" value="Chromosome"/>
</dbReference>
<gene>
    <name evidence="1" type="ordered locus">ZPR_2391</name>
</gene>
<dbReference type="STRING" id="655815.ZPR_2391"/>
<organism evidence="1 2">
    <name type="scientific">Zunongwangia profunda (strain DSM 18752 / CCTCC AB 206139 / SM-A87)</name>
    <name type="common">Wangia profunda</name>
    <dbReference type="NCBI Taxonomy" id="655815"/>
    <lineage>
        <taxon>Bacteria</taxon>
        <taxon>Pseudomonadati</taxon>
        <taxon>Bacteroidota</taxon>
        <taxon>Flavobacteriia</taxon>
        <taxon>Flavobacteriales</taxon>
        <taxon>Flavobacteriaceae</taxon>
        <taxon>Zunongwangia</taxon>
    </lineage>
</organism>
<accession>D5BD35</accession>
<dbReference type="HOGENOM" id="CLU_3368211_0_0_10"/>
<evidence type="ECO:0000313" key="2">
    <source>
        <dbReference type="Proteomes" id="UP000001654"/>
    </source>
</evidence>
<name>D5BD35_ZUNPS</name>
<protein>
    <submittedName>
        <fullName evidence="1">Uncharacterized protein</fullName>
    </submittedName>
</protein>
<dbReference type="EMBL" id="CP001650">
    <property type="protein sequence ID" value="ADF52715.1"/>
    <property type="molecule type" value="Genomic_DNA"/>
</dbReference>